<dbReference type="PROSITE" id="PS51275">
    <property type="entry name" value="PEPTIDASE_C26_GGH"/>
    <property type="match status" value="1"/>
</dbReference>
<proteinExistence type="predicted"/>
<evidence type="ECO:0000256" key="1">
    <source>
        <dbReference type="PROSITE-ProRule" id="PRU00607"/>
    </source>
</evidence>
<reference evidence="2" key="1">
    <citation type="journal article" date="2022" name="Int. J. Mol. Sci.">
        <title>Draft Genome of Tanacetum Coccineum: Genomic Comparison of Closely Related Tanacetum-Family Plants.</title>
        <authorList>
            <person name="Yamashiro T."/>
            <person name="Shiraishi A."/>
            <person name="Nakayama K."/>
            <person name="Satake H."/>
        </authorList>
    </citation>
    <scope>NUCLEOTIDE SEQUENCE</scope>
</reference>
<keyword evidence="3" id="KW-1185">Reference proteome</keyword>
<gene>
    <name evidence="2" type="ORF">Tco_1041972</name>
</gene>
<sequence length="156" mass="17958">MFFLQQSLYVAYLEYRVLLVVKLNLVNGVLFTGGWSKTGLYFDVIEEVFNQVLKKNDAGEHFPLLAICLDFELVTMIVSKINNILEAFSASDQASTLQFMNNINIEETLFQRFPSELVAKLSTEFLLMQNHKLRQDHVLKKIAACTDVFGRRAHMF</sequence>
<dbReference type="PANTHER" id="PTHR11315:SF0">
    <property type="entry name" value="FOLATE GAMMA-GLUTAMYL HYDROLASE"/>
    <property type="match status" value="1"/>
</dbReference>
<dbReference type="InterPro" id="IPR029062">
    <property type="entry name" value="Class_I_gatase-like"/>
</dbReference>
<evidence type="ECO:0000313" key="3">
    <source>
        <dbReference type="Proteomes" id="UP001151760"/>
    </source>
</evidence>
<comment type="caution">
    <text evidence="2">The sequence shown here is derived from an EMBL/GenBank/DDBJ whole genome shotgun (WGS) entry which is preliminary data.</text>
</comment>
<organism evidence="2 3">
    <name type="scientific">Tanacetum coccineum</name>
    <dbReference type="NCBI Taxonomy" id="301880"/>
    <lineage>
        <taxon>Eukaryota</taxon>
        <taxon>Viridiplantae</taxon>
        <taxon>Streptophyta</taxon>
        <taxon>Embryophyta</taxon>
        <taxon>Tracheophyta</taxon>
        <taxon>Spermatophyta</taxon>
        <taxon>Magnoliopsida</taxon>
        <taxon>eudicotyledons</taxon>
        <taxon>Gunneridae</taxon>
        <taxon>Pentapetalae</taxon>
        <taxon>asterids</taxon>
        <taxon>campanulids</taxon>
        <taxon>Asterales</taxon>
        <taxon>Asteraceae</taxon>
        <taxon>Asteroideae</taxon>
        <taxon>Anthemideae</taxon>
        <taxon>Anthemidinae</taxon>
        <taxon>Tanacetum</taxon>
    </lineage>
</organism>
<dbReference type="SUPFAM" id="SSF52317">
    <property type="entry name" value="Class I glutamine amidotransferase-like"/>
    <property type="match status" value="1"/>
</dbReference>
<reference evidence="2" key="2">
    <citation type="submission" date="2022-01" db="EMBL/GenBank/DDBJ databases">
        <authorList>
            <person name="Yamashiro T."/>
            <person name="Shiraishi A."/>
            <person name="Satake H."/>
            <person name="Nakayama K."/>
        </authorList>
    </citation>
    <scope>NUCLEOTIDE SEQUENCE</scope>
</reference>
<dbReference type="InterPro" id="IPR015527">
    <property type="entry name" value="Pept_C26_g-glut_hydrolase"/>
</dbReference>
<dbReference type="Gene3D" id="3.40.50.880">
    <property type="match status" value="1"/>
</dbReference>
<evidence type="ECO:0000313" key="2">
    <source>
        <dbReference type="EMBL" id="GJT75247.1"/>
    </source>
</evidence>
<dbReference type="PANTHER" id="PTHR11315">
    <property type="entry name" value="PROTEASE FAMILY C26 GAMMA-GLUTAMYL HYDROLASE"/>
    <property type="match status" value="1"/>
</dbReference>
<comment type="caution">
    <text evidence="1">Lacks conserved residue(s) required for the propagation of feature annotation.</text>
</comment>
<dbReference type="EMBL" id="BQNB010018515">
    <property type="protein sequence ID" value="GJT75247.1"/>
    <property type="molecule type" value="Genomic_DNA"/>
</dbReference>
<accession>A0ABQ5GK27</accession>
<protein>
    <submittedName>
        <fullName evidence="2">Gamma-glutamyl hydrolase 2-like protein</fullName>
    </submittedName>
</protein>
<dbReference type="Proteomes" id="UP001151760">
    <property type="component" value="Unassembled WGS sequence"/>
</dbReference>
<name>A0ABQ5GK27_9ASTR</name>